<dbReference type="AlphaFoldDB" id="A0ABD2HW71"/>
<comment type="caution">
    <text evidence="2">The sequence shown here is derived from an EMBL/GenBank/DDBJ whole genome shotgun (WGS) entry which is preliminary data.</text>
</comment>
<evidence type="ECO:0000313" key="2">
    <source>
        <dbReference type="EMBL" id="KAL3069070.1"/>
    </source>
</evidence>
<gene>
    <name evidence="2" type="ORF">niasHT_034300</name>
</gene>
<evidence type="ECO:0000256" key="1">
    <source>
        <dbReference type="SAM" id="Phobius"/>
    </source>
</evidence>
<keyword evidence="3" id="KW-1185">Reference proteome</keyword>
<dbReference type="Proteomes" id="UP001620626">
    <property type="component" value="Unassembled WGS sequence"/>
</dbReference>
<accession>A0ABD2HW71</accession>
<keyword evidence="1" id="KW-0812">Transmembrane</keyword>
<proteinExistence type="predicted"/>
<evidence type="ECO:0000313" key="3">
    <source>
        <dbReference type="Proteomes" id="UP001620626"/>
    </source>
</evidence>
<protein>
    <submittedName>
        <fullName evidence="2">Uncharacterized protein</fullName>
    </submittedName>
</protein>
<sequence>MRPAVSMSPMHCVHADFVQNVVGALKLGNKQLTDHHERIVPLLIAVALYLIFFVLLAHFFLLCVRLRQLLPPHSSLVNDLVTKVSKLSVDGTGKSANVQQYGATSGGGCGTENGYGQTEFNSNAKYIAHQHQNGGAAGIGQMLLNQSQEFHHTPFTLQMQNLASFHH</sequence>
<dbReference type="EMBL" id="JBICBT010001397">
    <property type="protein sequence ID" value="KAL3069070.1"/>
    <property type="molecule type" value="Genomic_DNA"/>
</dbReference>
<feature type="transmembrane region" description="Helical" evidence="1">
    <location>
        <begin position="39"/>
        <end position="64"/>
    </location>
</feature>
<keyword evidence="1" id="KW-0472">Membrane</keyword>
<organism evidence="2 3">
    <name type="scientific">Heterodera trifolii</name>
    <dbReference type="NCBI Taxonomy" id="157864"/>
    <lineage>
        <taxon>Eukaryota</taxon>
        <taxon>Metazoa</taxon>
        <taxon>Ecdysozoa</taxon>
        <taxon>Nematoda</taxon>
        <taxon>Chromadorea</taxon>
        <taxon>Rhabditida</taxon>
        <taxon>Tylenchina</taxon>
        <taxon>Tylenchomorpha</taxon>
        <taxon>Tylenchoidea</taxon>
        <taxon>Heteroderidae</taxon>
        <taxon>Heteroderinae</taxon>
        <taxon>Heterodera</taxon>
    </lineage>
</organism>
<reference evidence="2 3" key="1">
    <citation type="submission" date="2024-10" db="EMBL/GenBank/DDBJ databases">
        <authorList>
            <person name="Kim D."/>
        </authorList>
    </citation>
    <scope>NUCLEOTIDE SEQUENCE [LARGE SCALE GENOMIC DNA]</scope>
    <source>
        <strain evidence="2">BH-2024</strain>
    </source>
</reference>
<name>A0ABD2HW71_9BILA</name>
<keyword evidence="1" id="KW-1133">Transmembrane helix</keyword>